<dbReference type="InterPro" id="IPR000060">
    <property type="entry name" value="BCCT_transptr"/>
</dbReference>
<evidence type="ECO:0000256" key="7">
    <source>
        <dbReference type="ARBA" id="ARBA00023136"/>
    </source>
</evidence>
<dbReference type="AlphaFoldDB" id="A0A366ICQ6"/>
<evidence type="ECO:0000256" key="2">
    <source>
        <dbReference type="ARBA" id="ARBA00005658"/>
    </source>
</evidence>
<feature type="transmembrane region" description="Helical" evidence="8">
    <location>
        <begin position="326"/>
        <end position="345"/>
    </location>
</feature>
<keyword evidence="5 8" id="KW-0812">Transmembrane</keyword>
<feature type="transmembrane region" description="Helical" evidence="8">
    <location>
        <begin position="459"/>
        <end position="480"/>
    </location>
</feature>
<feature type="transmembrane region" description="Helical" evidence="8">
    <location>
        <begin position="100"/>
        <end position="122"/>
    </location>
</feature>
<dbReference type="PROSITE" id="PS01303">
    <property type="entry name" value="BCCT"/>
    <property type="match status" value="1"/>
</dbReference>
<dbReference type="RefSeq" id="WP_113905541.1">
    <property type="nucleotide sequence ID" value="NZ_QNSB01000016.1"/>
</dbReference>
<feature type="transmembrane region" description="Helical" evidence="8">
    <location>
        <begin position="61"/>
        <end position="80"/>
    </location>
</feature>
<sequence>MTDARIEKAKAAQKKVLPAVNKKVFYSAAIGTLAITIWALLAPANAEAVLGAVVGWTSDWFGWFYVLLVAVVLVFVIYLAASRHGQTKLGPEHSKPEFGLMSWASMLFAAGISTDLMFFAVAEPVTHYLTPPSTEPETVAAAREATVWTLFHYGLSGWGLYALMGLALAYFAYRMNMPLAIRSALAPIFGKRIHGPIGDSVDFAALLGTIFGVATSLGIGVVMVNVGLNAVFGLPVTTASQIGIVAVGVTVATLSAVSGVDKGIKFLSLLNVFLAIALSIWVLVAGNTKFLLDAFVLNLTDFVRLFPDMAGQTFAFEDTGTWMTDWTLFFWAWWIAWASFVGLFLARISRGRTIRQFVIGTLTIPFIYIFMWISIYGNSALDIIRSGNKGFGERTMLSPEGGFYELLAQYPAFVVIAALATATALLFYVTSADSAALVMANLSSFLPTVHDDGRAALRIFWAVATGALTVGMLIVGGVGALQNATVVMGLPFAFVVILVMIGLYRALRTESYRSNSADQGLPASLLRRSGPGHDNLKQQLSRVLAFPGRNKARDFEETVLLPTLEEIAAEMRSRGLDAQAGRAASDGTYDDGGELVQLEVDGDGEYPFHYQVWAHKVGVPSFGGRVPKGAEEYVRMEVYFDGGASQGYDIMGYTKDQIVDDVLDKYERHVEFLYLNDSSVPRPQE</sequence>
<dbReference type="GO" id="GO:0005886">
    <property type="term" value="C:plasma membrane"/>
    <property type="evidence" value="ECO:0007669"/>
    <property type="project" value="UniProtKB-SubCell"/>
</dbReference>
<evidence type="ECO:0000256" key="1">
    <source>
        <dbReference type="ARBA" id="ARBA00004651"/>
    </source>
</evidence>
<dbReference type="GO" id="GO:0022857">
    <property type="term" value="F:transmembrane transporter activity"/>
    <property type="evidence" value="ECO:0007669"/>
    <property type="project" value="InterPro"/>
</dbReference>
<dbReference type="InterPro" id="IPR018093">
    <property type="entry name" value="BCCT_CS"/>
</dbReference>
<feature type="transmembrane region" description="Helical" evidence="8">
    <location>
        <begin position="150"/>
        <end position="173"/>
    </location>
</feature>
<dbReference type="NCBIfam" id="NF007399">
    <property type="entry name" value="PRK09928.1"/>
    <property type="match status" value="1"/>
</dbReference>
<comment type="caution">
    <text evidence="9">The sequence shown here is derived from an EMBL/GenBank/DDBJ whole genome shotgun (WGS) entry which is preliminary data.</text>
</comment>
<dbReference type="Proteomes" id="UP000253509">
    <property type="component" value="Unassembled WGS sequence"/>
</dbReference>
<reference evidence="9 10" key="1">
    <citation type="submission" date="2018-06" db="EMBL/GenBank/DDBJ databases">
        <title>Freshwater and sediment microbial communities from various areas in North America, analyzing microbe dynamics in response to fracking.</title>
        <authorList>
            <person name="Lamendella R."/>
        </authorList>
    </citation>
    <scope>NUCLEOTIDE SEQUENCE [LARGE SCALE GENOMIC DNA]</scope>
    <source>
        <strain evidence="9 10">3b_TX</strain>
    </source>
</reference>
<keyword evidence="10" id="KW-1185">Reference proteome</keyword>
<evidence type="ECO:0000313" key="9">
    <source>
        <dbReference type="EMBL" id="RBP68685.1"/>
    </source>
</evidence>
<dbReference type="PANTHER" id="PTHR30047">
    <property type="entry name" value="HIGH-AFFINITY CHOLINE TRANSPORT PROTEIN-RELATED"/>
    <property type="match status" value="1"/>
</dbReference>
<organism evidence="9 10">
    <name type="scientific">Brevibacterium celere</name>
    <dbReference type="NCBI Taxonomy" id="225845"/>
    <lineage>
        <taxon>Bacteria</taxon>
        <taxon>Bacillati</taxon>
        <taxon>Actinomycetota</taxon>
        <taxon>Actinomycetes</taxon>
        <taxon>Micrococcales</taxon>
        <taxon>Brevibacteriaceae</taxon>
        <taxon>Brevibacterium</taxon>
    </lineage>
</organism>
<name>A0A366ICQ6_9MICO</name>
<gene>
    <name evidence="9" type="ORF">DFO65_11655</name>
</gene>
<protein>
    <submittedName>
        <fullName evidence="9">Choline/glycine/proline betaine transport protein</fullName>
    </submittedName>
</protein>
<feature type="transmembrane region" description="Helical" evidence="8">
    <location>
        <begin position="266"/>
        <end position="284"/>
    </location>
</feature>
<comment type="similarity">
    <text evidence="2">Belongs to the BCCT transporter (TC 2.A.15) family.</text>
</comment>
<dbReference type="NCBIfam" id="TIGR00842">
    <property type="entry name" value="bcct"/>
    <property type="match status" value="1"/>
</dbReference>
<feature type="transmembrane region" description="Helical" evidence="8">
    <location>
        <begin position="230"/>
        <end position="254"/>
    </location>
</feature>
<feature type="transmembrane region" description="Helical" evidence="8">
    <location>
        <begin position="24"/>
        <end position="41"/>
    </location>
</feature>
<dbReference type="Pfam" id="PF02028">
    <property type="entry name" value="BCCT"/>
    <property type="match status" value="1"/>
</dbReference>
<feature type="transmembrane region" description="Helical" evidence="8">
    <location>
        <begin position="357"/>
        <end position="377"/>
    </location>
</feature>
<keyword evidence="7 8" id="KW-0472">Membrane</keyword>
<evidence type="ECO:0000256" key="3">
    <source>
        <dbReference type="ARBA" id="ARBA00022448"/>
    </source>
</evidence>
<feature type="transmembrane region" description="Helical" evidence="8">
    <location>
        <begin position="201"/>
        <end position="224"/>
    </location>
</feature>
<keyword evidence="6 8" id="KW-1133">Transmembrane helix</keyword>
<proteinExistence type="inferred from homology"/>
<evidence type="ECO:0000256" key="5">
    <source>
        <dbReference type="ARBA" id="ARBA00022692"/>
    </source>
</evidence>
<comment type="subcellular location">
    <subcellularLocation>
        <location evidence="1">Cell membrane</location>
        <topology evidence="1">Multi-pass membrane protein</topology>
    </subcellularLocation>
</comment>
<feature type="transmembrane region" description="Helical" evidence="8">
    <location>
        <begin position="407"/>
        <end position="429"/>
    </location>
</feature>
<dbReference type="PANTHER" id="PTHR30047:SF7">
    <property type="entry name" value="HIGH-AFFINITY CHOLINE TRANSPORT PROTEIN"/>
    <property type="match status" value="1"/>
</dbReference>
<evidence type="ECO:0000256" key="6">
    <source>
        <dbReference type="ARBA" id="ARBA00022989"/>
    </source>
</evidence>
<evidence type="ECO:0000313" key="10">
    <source>
        <dbReference type="Proteomes" id="UP000253509"/>
    </source>
</evidence>
<evidence type="ECO:0000256" key="4">
    <source>
        <dbReference type="ARBA" id="ARBA00022475"/>
    </source>
</evidence>
<keyword evidence="3" id="KW-0813">Transport</keyword>
<accession>A0A366ICQ6</accession>
<dbReference type="EMBL" id="QNSB01000016">
    <property type="protein sequence ID" value="RBP68685.1"/>
    <property type="molecule type" value="Genomic_DNA"/>
</dbReference>
<keyword evidence="4" id="KW-1003">Cell membrane</keyword>
<feature type="transmembrane region" description="Helical" evidence="8">
    <location>
        <begin position="486"/>
        <end position="507"/>
    </location>
</feature>
<evidence type="ECO:0000256" key="8">
    <source>
        <dbReference type="SAM" id="Phobius"/>
    </source>
</evidence>